<accession>A0A366I7T8</accession>
<dbReference type="PROSITE" id="PS51257">
    <property type="entry name" value="PROKAR_LIPOPROTEIN"/>
    <property type="match status" value="1"/>
</dbReference>
<gene>
    <name evidence="1" type="ORF">DES36_10715</name>
</gene>
<keyword evidence="2" id="KW-1185">Reference proteome</keyword>
<dbReference type="Pfam" id="PF09548">
    <property type="entry name" value="Spore_III_AB"/>
    <property type="match status" value="1"/>
</dbReference>
<protein>
    <submittedName>
        <fullName evidence="1">Stage III sporulation protein AB</fullName>
    </submittedName>
</protein>
<dbReference type="InterPro" id="IPR014198">
    <property type="entry name" value="Spore_III_AB"/>
</dbReference>
<organism evidence="1 2">
    <name type="scientific">Alkalibaculum bacchi</name>
    <dbReference type="NCBI Taxonomy" id="645887"/>
    <lineage>
        <taxon>Bacteria</taxon>
        <taxon>Bacillati</taxon>
        <taxon>Bacillota</taxon>
        <taxon>Clostridia</taxon>
        <taxon>Eubacteriales</taxon>
        <taxon>Eubacteriaceae</taxon>
        <taxon>Alkalibaculum</taxon>
    </lineage>
</organism>
<sequence>MYLKCIGALLVFISSCLLGRLQANRFAKRYSQILDFQGIVQYFETEICYTSTPIMEIFHSLIPIVNPPFDKILKNVLSRITDYGYEPLCVIWKDELDQNKGSLYLKQEDLDILLYFGNVLGTTDTENQKKYFALVKDRLHTQLTLALEDKLKYIKLYSQLGIIVGLFITIIII</sequence>
<evidence type="ECO:0000313" key="1">
    <source>
        <dbReference type="EMBL" id="RBP65278.1"/>
    </source>
</evidence>
<dbReference type="RefSeq" id="WP_113920408.1">
    <property type="nucleotide sequence ID" value="NZ_QNRX01000007.1"/>
</dbReference>
<dbReference type="AlphaFoldDB" id="A0A366I7T8"/>
<evidence type="ECO:0000313" key="2">
    <source>
        <dbReference type="Proteomes" id="UP000253490"/>
    </source>
</evidence>
<proteinExistence type="predicted"/>
<dbReference type="EMBL" id="QNRX01000007">
    <property type="protein sequence ID" value="RBP65278.1"/>
    <property type="molecule type" value="Genomic_DNA"/>
</dbReference>
<dbReference type="OrthoDB" id="1957909at2"/>
<comment type="caution">
    <text evidence="1">The sequence shown here is derived from an EMBL/GenBank/DDBJ whole genome shotgun (WGS) entry which is preliminary data.</text>
</comment>
<dbReference type="Proteomes" id="UP000253490">
    <property type="component" value="Unassembled WGS sequence"/>
</dbReference>
<name>A0A366I7T8_9FIRM</name>
<reference evidence="1 2" key="1">
    <citation type="submission" date="2018-06" db="EMBL/GenBank/DDBJ databases">
        <title>Genomic Encyclopedia of Type Strains, Phase IV (KMG-IV): sequencing the most valuable type-strain genomes for metagenomic binning, comparative biology and taxonomic classification.</title>
        <authorList>
            <person name="Goeker M."/>
        </authorList>
    </citation>
    <scope>NUCLEOTIDE SEQUENCE [LARGE SCALE GENOMIC DNA]</scope>
    <source>
        <strain evidence="1 2">DSM 22112</strain>
    </source>
</reference>
<dbReference type="PIRSF" id="PIRSF021435">
    <property type="entry name" value="SpoIIIAB"/>
    <property type="match status" value="1"/>
</dbReference>